<organism evidence="1 2">
    <name type="scientific">Boeremia exigua</name>
    <dbReference type="NCBI Taxonomy" id="749465"/>
    <lineage>
        <taxon>Eukaryota</taxon>
        <taxon>Fungi</taxon>
        <taxon>Dikarya</taxon>
        <taxon>Ascomycota</taxon>
        <taxon>Pezizomycotina</taxon>
        <taxon>Dothideomycetes</taxon>
        <taxon>Pleosporomycetidae</taxon>
        <taxon>Pleosporales</taxon>
        <taxon>Pleosporineae</taxon>
        <taxon>Didymellaceae</taxon>
        <taxon>Boeremia</taxon>
    </lineage>
</organism>
<evidence type="ECO:0000313" key="1">
    <source>
        <dbReference type="EMBL" id="KAJ8105019.1"/>
    </source>
</evidence>
<name>A0ACC2HPN0_9PLEO</name>
<evidence type="ECO:0000313" key="2">
    <source>
        <dbReference type="Proteomes" id="UP001153331"/>
    </source>
</evidence>
<sequence length="268" mass="29024">MSGLSLDRRALTSSPQRTIPNSEVKTKHPTQRHQKIRRSLMDTLPEELLAQIVSYVEQQHGLAGLCRMNRRLNRIATPVLYEQYRSSYGSIPSRYLSTLLQRPDLADHVKSLRWDYSTLAKHRISVFDSNDIQHALRALAYPISTIASTCAAAIENSQGNGELTDAFLTTALLLAPNLRHVEVVDKCAARIPSPAVCERHDGVHAVRRRDHLNARTVPTAPAAVQSGGAGGACCGAGGASAAVFQRGGLEFPVLSVELEDGGVDDGAV</sequence>
<reference evidence="1" key="1">
    <citation type="submission" date="2022-11" db="EMBL/GenBank/DDBJ databases">
        <title>Genome Sequence of Boeremia exigua.</title>
        <authorList>
            <person name="Buettner E."/>
        </authorList>
    </citation>
    <scope>NUCLEOTIDE SEQUENCE</scope>
    <source>
        <strain evidence="1">CU02</strain>
    </source>
</reference>
<comment type="caution">
    <text evidence="1">The sequence shown here is derived from an EMBL/GenBank/DDBJ whole genome shotgun (WGS) entry which is preliminary data.</text>
</comment>
<dbReference type="Proteomes" id="UP001153331">
    <property type="component" value="Unassembled WGS sequence"/>
</dbReference>
<proteinExistence type="predicted"/>
<protein>
    <submittedName>
        <fullName evidence="1">Uncharacterized protein</fullName>
    </submittedName>
</protein>
<dbReference type="EMBL" id="JAPHNI010001689">
    <property type="protein sequence ID" value="KAJ8105019.1"/>
    <property type="molecule type" value="Genomic_DNA"/>
</dbReference>
<gene>
    <name evidence="1" type="ORF">OPT61_g10434</name>
</gene>
<accession>A0ACC2HPN0</accession>
<keyword evidence="2" id="KW-1185">Reference proteome</keyword>